<evidence type="ECO:0000256" key="5">
    <source>
        <dbReference type="SAM" id="SignalP"/>
    </source>
</evidence>
<comment type="caution">
    <text evidence="7">The sequence shown here is derived from an EMBL/GenBank/DDBJ whole genome shotgun (WGS) entry which is preliminary data.</text>
</comment>
<dbReference type="InterPro" id="IPR001362">
    <property type="entry name" value="Glyco_hydro_32"/>
</dbReference>
<evidence type="ECO:0000313" key="7">
    <source>
        <dbReference type="EMBL" id="KAK7234159.1"/>
    </source>
</evidence>
<dbReference type="PANTHER" id="PTHR43101">
    <property type="entry name" value="BETA-FRUCTOSIDASE"/>
    <property type="match status" value="1"/>
</dbReference>
<reference evidence="7 8" key="1">
    <citation type="submission" date="2024-03" db="EMBL/GenBank/DDBJ databases">
        <title>Aureococcus anophagefferens CCMP1851 and Kratosvirus quantuckense: Draft genome of a second virus-susceptible host strain in the model system.</title>
        <authorList>
            <person name="Chase E."/>
            <person name="Truchon A.R."/>
            <person name="Schepens W."/>
            <person name="Wilhelm S.W."/>
        </authorList>
    </citation>
    <scope>NUCLEOTIDE SEQUENCE [LARGE SCALE GENOMIC DNA]</scope>
    <source>
        <strain evidence="7 8">CCMP1851</strain>
    </source>
</reference>
<evidence type="ECO:0000256" key="3">
    <source>
        <dbReference type="ARBA" id="ARBA00022801"/>
    </source>
</evidence>
<dbReference type="EMBL" id="JBBJCI010000343">
    <property type="protein sequence ID" value="KAK7234159.1"/>
    <property type="molecule type" value="Genomic_DNA"/>
</dbReference>
<dbReference type="SMART" id="SM00640">
    <property type="entry name" value="Glyco_32"/>
    <property type="match status" value="1"/>
</dbReference>
<dbReference type="InterPro" id="IPR023296">
    <property type="entry name" value="Glyco_hydro_beta-prop_sf"/>
</dbReference>
<dbReference type="Pfam" id="PF00251">
    <property type="entry name" value="Glyco_hydro_32N"/>
    <property type="match status" value="1"/>
</dbReference>
<dbReference type="Proteomes" id="UP001363151">
    <property type="component" value="Unassembled WGS sequence"/>
</dbReference>
<evidence type="ECO:0000256" key="1">
    <source>
        <dbReference type="ARBA" id="ARBA00009902"/>
    </source>
</evidence>
<keyword evidence="8" id="KW-1185">Reference proteome</keyword>
<evidence type="ECO:0000313" key="8">
    <source>
        <dbReference type="Proteomes" id="UP001363151"/>
    </source>
</evidence>
<proteinExistence type="inferred from homology"/>
<evidence type="ECO:0000256" key="4">
    <source>
        <dbReference type="ARBA" id="ARBA00023295"/>
    </source>
</evidence>
<dbReference type="EC" id="3.2.1.26" evidence="2"/>
<accession>A0ABR1FNI7</accession>
<keyword evidence="5" id="KW-0732">Signal</keyword>
<name>A0ABR1FNI7_AURAN</name>
<keyword evidence="3" id="KW-0378">Hydrolase</keyword>
<keyword evidence="4" id="KW-0326">Glycosidase</keyword>
<dbReference type="PANTHER" id="PTHR43101:SF1">
    <property type="entry name" value="BETA-FRUCTOSIDASE"/>
    <property type="match status" value="1"/>
</dbReference>
<evidence type="ECO:0000256" key="2">
    <source>
        <dbReference type="ARBA" id="ARBA00012758"/>
    </source>
</evidence>
<organism evidence="7 8">
    <name type="scientific">Aureococcus anophagefferens</name>
    <name type="common">Harmful bloom alga</name>
    <dbReference type="NCBI Taxonomy" id="44056"/>
    <lineage>
        <taxon>Eukaryota</taxon>
        <taxon>Sar</taxon>
        <taxon>Stramenopiles</taxon>
        <taxon>Ochrophyta</taxon>
        <taxon>Pelagophyceae</taxon>
        <taxon>Pelagomonadales</taxon>
        <taxon>Pelagomonadaceae</taxon>
        <taxon>Aureococcus</taxon>
    </lineage>
</organism>
<protein>
    <recommendedName>
        <fullName evidence="2">beta-fructofuranosidase</fullName>
        <ecNumber evidence="2">3.2.1.26</ecNumber>
    </recommendedName>
</protein>
<dbReference type="Gene3D" id="2.115.10.20">
    <property type="entry name" value="Glycosyl hydrolase domain, family 43"/>
    <property type="match status" value="1"/>
</dbReference>
<dbReference type="InterPro" id="IPR013148">
    <property type="entry name" value="Glyco_hydro_32_N"/>
</dbReference>
<feature type="signal peptide" evidence="5">
    <location>
        <begin position="1"/>
        <end position="19"/>
    </location>
</feature>
<gene>
    <name evidence="7" type="ORF">SO694_00148031</name>
</gene>
<dbReference type="InterPro" id="IPR051214">
    <property type="entry name" value="GH32_Enzymes"/>
</dbReference>
<dbReference type="SUPFAM" id="SSF75005">
    <property type="entry name" value="Arabinanase/levansucrase/invertase"/>
    <property type="match status" value="1"/>
</dbReference>
<comment type="similarity">
    <text evidence="1">Belongs to the glycosyl hydrolase 32 family.</text>
</comment>
<feature type="domain" description="Glycosyl hydrolase family 32 N-terminal" evidence="6">
    <location>
        <begin position="55"/>
        <end position="164"/>
    </location>
</feature>
<feature type="chain" id="PRO_5046191346" description="beta-fructofuranosidase" evidence="5">
    <location>
        <begin position="20"/>
        <end position="563"/>
    </location>
</feature>
<sequence>MRLALVLAAVASGLGTAETALRTEAESALRTEEETTPRYHFYPSSAASQDISAPIGIVDADGAITWHIFVDCGLEGRKINLALAWCHFSSTDLVAWTEHAVAVEPDEPFDDAIIDTGAIFQHPNGSVWMVYATANTTSMLKNGTFDGNVCFAEADDLSLETWTKRCDESNMRIDNPTCHYCRETCPDSCPGGAASKAYSPFPGIVDYQGFRDPTQPWLDGCVGGGGQCWFLVVGSGGAVPNQTKIAAHAGVALLYTNDYDMAGEWTLVRDVTPADVFFYSQTNAPMYSCPDVFRVPGSNATVFASLDEEIYVGDYVATAAGGPRFNASSQAYLQGTTTHESLSIWKTGGVGPNNALDAGSRRLYFGTVGWPNVHLPQLNASIDYLHTGSVVSLPRDVFAAPDGGPRFAFPPELVALRASGAATGSASALASGLFLELRVDFAPTGCGAGTPFGVELFGSGAAPKMRDPGAGSLLVTDDETLQIYFDPKRCELNGRKIALADGAALSLHIYVDLGLVEFTANNLTNGFGYRKVVNSSTAAHAAFGDVAVAAAASWELKRVNGGR</sequence>
<evidence type="ECO:0000259" key="6">
    <source>
        <dbReference type="Pfam" id="PF00251"/>
    </source>
</evidence>